<reference evidence="2" key="1">
    <citation type="journal article" date="1999" name="Methods Enzymol.">
        <title>High-efficiency full-length cDNA cloning.</title>
        <authorList>
            <person name="Carninci P."/>
            <person name="Hayashizaki Y."/>
        </authorList>
    </citation>
    <scope>NUCLEOTIDE SEQUENCE</scope>
    <source>
        <strain evidence="2">C57BL/6J</strain>
        <tissue evidence="2">Testis</tissue>
    </source>
</reference>
<dbReference type="AGR" id="MGI:3630173"/>
<dbReference type="MGI" id="MGI:3630173">
    <property type="gene designation" value="4930500M09Rik"/>
</dbReference>
<dbReference type="AlphaFoldDB" id="Q9D590"/>
<reference evidence="2" key="5">
    <citation type="journal article" date="2001" name="Nature">
        <title>Functional annotation of a full-length mouse cDNA collection.</title>
        <authorList>
            <consortium name="The RIKEN Genome Exploration Research Group Phase II Team and the FANTOM Consortium"/>
        </authorList>
    </citation>
    <scope>NUCLEOTIDE SEQUENCE</scope>
    <source>
        <strain evidence="2">C57BL/6J</strain>
        <tissue evidence="2">Testis</tissue>
    </source>
</reference>
<name>Q9D590_MOUSE</name>
<evidence type="ECO:0000313" key="3">
    <source>
        <dbReference type="MGI" id="MGI:3630173"/>
    </source>
</evidence>
<accession>Q9D590</accession>
<reference evidence="2" key="7">
    <citation type="journal article" date="2005" name="Science">
        <title>The Transcriptional Landscape of the Mammalian Genome.</title>
        <authorList>
            <consortium name="The FANTOM Consortium"/>
            <consortium name="Riken Genome Exploration Research Group and Genome Science Group (Genome Network Project Core Group)"/>
        </authorList>
    </citation>
    <scope>NUCLEOTIDE SEQUENCE</scope>
    <source>
        <strain evidence="2">C57BL/6J</strain>
        <tissue evidence="2">Testis</tissue>
    </source>
</reference>
<proteinExistence type="evidence at transcript level"/>
<evidence type="ECO:0000256" key="1">
    <source>
        <dbReference type="SAM" id="MobiDB-lite"/>
    </source>
</evidence>
<reference evidence="2" key="4">
    <citation type="submission" date="2000-07" db="EMBL/GenBank/DDBJ databases">
        <authorList>
            <person name="Adachi J."/>
            <person name="Aizawa K."/>
            <person name="Akahira S."/>
            <person name="Akimura T."/>
            <person name="Arai A."/>
            <person name="Aono H."/>
            <person name="Arakawa T."/>
            <person name="Bono H."/>
            <person name="Carninci P."/>
            <person name="Fukuda S."/>
            <person name="Fukunishi Y."/>
            <person name="Furuno M."/>
            <person name="Hanagaki T."/>
            <person name="Hara A."/>
            <person name="Hayatsu N."/>
            <person name="Hiramoto K."/>
            <person name="Hiraoka T."/>
            <person name="Hori F."/>
            <person name="Imotani K."/>
            <person name="Ishii Y."/>
            <person name="Itoh M."/>
            <person name="Izawa M."/>
            <person name="Kasukawa T."/>
            <person name="Kato H."/>
            <person name="Kawai J."/>
            <person name="Kojima Y."/>
            <person name="Konno H."/>
            <person name="Kouda M."/>
            <person name="Koya S."/>
            <person name="Kurihara C."/>
            <person name="Matsuyama T."/>
            <person name="Miyazaki A."/>
            <person name="Nishi K."/>
            <person name="Nomura K."/>
            <person name="Numazaki R."/>
            <person name="Ohno M."/>
            <person name="Okazaki Y."/>
            <person name="Okido T."/>
            <person name="Owa C."/>
            <person name="Saito H."/>
            <person name="Saito R."/>
            <person name="Sakai C."/>
            <person name="Sakai K."/>
            <person name="Sano H."/>
            <person name="Sasaki D."/>
            <person name="Shibata K."/>
            <person name="Shibata Y."/>
            <person name="Shinagawa A."/>
            <person name="Shiraki T."/>
            <person name="Sogabe Y."/>
            <person name="Suzuki H."/>
            <person name="Tagami M."/>
            <person name="Tagawa A."/>
            <person name="Takahashi F."/>
            <person name="Tanaka T."/>
            <person name="Tejima Y."/>
            <person name="Toya T."/>
            <person name="Yamamura T."/>
            <person name="Yasunishi A."/>
            <person name="Yoshida K."/>
            <person name="Yoshino M."/>
            <person name="Muramatsu M."/>
            <person name="Hayashizaki Y."/>
        </authorList>
    </citation>
    <scope>NUCLEOTIDE SEQUENCE</scope>
    <source>
        <strain evidence="2">C57BL/6J</strain>
        <tissue evidence="2">Testis</tissue>
    </source>
</reference>
<sequence>MGRTWGTATITDVPVTLQLLQRRPLFAETILRGRGRSPGGSRRQELLEGAGGRARGTAAPHPVHRGRRAAAQAALDLPQPPEGLQEARRLGAPRAAGPRHGAGWAEDTRADTTRQAGPRRPPSHPRPDPPLRREGPAALRPTPRTSGRHDTGSRSALGPSRKWGKANPRG</sequence>
<feature type="compositionally biased region" description="Low complexity" evidence="1">
    <location>
        <begin position="90"/>
        <end position="105"/>
    </location>
</feature>
<dbReference type="EMBL" id="AK015669">
    <property type="protein sequence ID" value="BAB29922.1"/>
    <property type="molecule type" value="mRNA"/>
</dbReference>
<reference evidence="2" key="6">
    <citation type="journal article" date="2002" name="Nature">
        <title>Analysis of the mouse transcriptome based on functional annotation of 60,770 full-length cDNAs.</title>
        <authorList>
            <consortium name="The FANTOM Consortium and the RIKEN Genome Exploration Research Group Phase I and II Team"/>
        </authorList>
    </citation>
    <scope>NUCLEOTIDE SEQUENCE</scope>
    <source>
        <strain evidence="2">C57BL/6J</strain>
        <tissue evidence="2">Testis</tissue>
    </source>
</reference>
<reference evidence="2" key="2">
    <citation type="journal article" date="2000" name="Genome Res.">
        <title>Normalization and subtraction of cap-trapper-selected cDNAs to prepare full-length cDNA libraries for rapid discovery of new genes.</title>
        <authorList>
            <person name="Carninci P."/>
            <person name="Shibata Y."/>
            <person name="Hayatsu N."/>
            <person name="Sugahara Y."/>
            <person name="Shibata K."/>
            <person name="Itoh M."/>
            <person name="Konno H."/>
            <person name="Okazaki Y."/>
            <person name="Muramatsu M."/>
            <person name="Hayashizaki Y."/>
        </authorList>
    </citation>
    <scope>NUCLEOTIDE SEQUENCE</scope>
    <source>
        <strain evidence="2">C57BL/6J</strain>
        <tissue evidence="2">Testis</tissue>
    </source>
</reference>
<feature type="compositionally biased region" description="Basic and acidic residues" evidence="1">
    <location>
        <begin position="125"/>
        <end position="135"/>
    </location>
</feature>
<protein>
    <submittedName>
        <fullName evidence="2">Uncharacterized protein</fullName>
    </submittedName>
</protein>
<reference evidence="2" key="8">
    <citation type="journal article" date="2005" name="Science">
        <title>Antisense Transcription in the Mammalian Transcriptome.</title>
        <authorList>
            <consortium name="RIKEN Genome Exploration Research Group and Genome Science Group (Genome Network Project Core Group) and the FANTOM Consortium"/>
        </authorList>
    </citation>
    <scope>NUCLEOTIDE SEQUENCE</scope>
    <source>
        <strain evidence="2">C57BL/6J</strain>
        <tissue evidence="2">Testis</tissue>
    </source>
</reference>
<evidence type="ECO:0000313" key="2">
    <source>
        <dbReference type="EMBL" id="BAB29922.1"/>
    </source>
</evidence>
<organism evidence="2">
    <name type="scientific">Mus musculus</name>
    <name type="common">Mouse</name>
    <dbReference type="NCBI Taxonomy" id="10090"/>
    <lineage>
        <taxon>Eukaryota</taxon>
        <taxon>Metazoa</taxon>
        <taxon>Chordata</taxon>
        <taxon>Craniata</taxon>
        <taxon>Vertebrata</taxon>
        <taxon>Euteleostomi</taxon>
        <taxon>Mammalia</taxon>
        <taxon>Eutheria</taxon>
        <taxon>Euarchontoglires</taxon>
        <taxon>Glires</taxon>
        <taxon>Rodentia</taxon>
        <taxon>Myomorpha</taxon>
        <taxon>Muroidea</taxon>
        <taxon>Muridae</taxon>
        <taxon>Murinae</taxon>
        <taxon>Mus</taxon>
        <taxon>Mus</taxon>
    </lineage>
</organism>
<gene>
    <name evidence="3" type="primary">4930500M09Rik</name>
    <name evidence="3" type="synonym">Uhmk1</name>
</gene>
<reference evidence="2" key="3">
    <citation type="journal article" date="2000" name="Genome Res.">
        <title>RIKEN integrated sequence analysis (RISA) system--384-format sequencing pipeline with 384 multicapillary sequencer.</title>
        <authorList>
            <person name="Shibata K."/>
            <person name="Itoh M."/>
            <person name="Aizawa K."/>
            <person name="Nagaoka S."/>
            <person name="Sasaki N."/>
            <person name="Carninci P."/>
            <person name="Konno H."/>
            <person name="Akiyama J."/>
            <person name="Nishi K."/>
            <person name="Kitsunai T."/>
            <person name="Tashiro H."/>
            <person name="Itoh M."/>
            <person name="Sumi N."/>
            <person name="Ishii Y."/>
            <person name="Nakamura S."/>
            <person name="Hazama M."/>
            <person name="Nishine T."/>
            <person name="Harada A."/>
            <person name="Yamamoto R."/>
            <person name="Matsumoto H."/>
            <person name="Sakaguchi S."/>
            <person name="Ikegami T."/>
            <person name="Kashiwagi K."/>
            <person name="Fujiwake S."/>
            <person name="Inoue K."/>
            <person name="Togawa Y."/>
            <person name="Izawa M."/>
            <person name="Ohara E."/>
            <person name="Watahiki M."/>
            <person name="Yoneda Y."/>
            <person name="Ishikawa T."/>
            <person name="Ozawa K."/>
            <person name="Tanaka T."/>
            <person name="Matsuura S."/>
            <person name="Kawai J."/>
            <person name="Okazaki Y."/>
            <person name="Muramatsu M."/>
            <person name="Inoue Y."/>
            <person name="Kira A."/>
            <person name="Hayashizaki Y."/>
        </authorList>
    </citation>
    <scope>NUCLEOTIDE SEQUENCE</scope>
    <source>
        <strain evidence="2">C57BL/6J</strain>
        <tissue evidence="2">Testis</tissue>
    </source>
</reference>
<feature type="region of interest" description="Disordered" evidence="1">
    <location>
        <begin position="31"/>
        <end position="170"/>
    </location>
</feature>